<evidence type="ECO:0000256" key="1">
    <source>
        <dbReference type="SAM" id="MobiDB-lite"/>
    </source>
</evidence>
<feature type="region of interest" description="Disordered" evidence="1">
    <location>
        <begin position="368"/>
        <end position="393"/>
    </location>
</feature>
<feature type="transmembrane region" description="Helical" evidence="2">
    <location>
        <begin position="148"/>
        <end position="164"/>
    </location>
</feature>
<evidence type="ECO:0000313" key="3">
    <source>
        <dbReference type="EMBL" id="WCE71620.1"/>
    </source>
</evidence>
<feature type="transmembrane region" description="Helical" evidence="2">
    <location>
        <begin position="171"/>
        <end position="188"/>
    </location>
</feature>
<gene>
    <name evidence="3" type="ORF">PL336_07250</name>
</gene>
<dbReference type="RefSeq" id="WP_271689772.1">
    <property type="nucleotide sequence ID" value="NZ_CP116423.1"/>
</dbReference>
<name>A0AAX3LU49_9RHOB</name>
<feature type="transmembrane region" description="Helical" evidence="2">
    <location>
        <begin position="217"/>
        <end position="235"/>
    </location>
</feature>
<dbReference type="AlphaFoldDB" id="A0AAX3LU49"/>
<feature type="transmembrane region" description="Helical" evidence="2">
    <location>
        <begin position="335"/>
        <end position="361"/>
    </location>
</feature>
<feature type="transmembrane region" description="Helical" evidence="2">
    <location>
        <begin position="60"/>
        <end position="77"/>
    </location>
</feature>
<feature type="transmembrane region" description="Helical" evidence="2">
    <location>
        <begin position="306"/>
        <end position="328"/>
    </location>
</feature>
<organism evidence="3 4">
    <name type="scientific">Sulfitobacter faviae</name>
    <dbReference type="NCBI Taxonomy" id="1775881"/>
    <lineage>
        <taxon>Bacteria</taxon>
        <taxon>Pseudomonadati</taxon>
        <taxon>Pseudomonadota</taxon>
        <taxon>Alphaproteobacteria</taxon>
        <taxon>Rhodobacterales</taxon>
        <taxon>Roseobacteraceae</taxon>
        <taxon>Sulfitobacter</taxon>
    </lineage>
</organism>
<keyword evidence="2" id="KW-1133">Transmembrane helix</keyword>
<feature type="transmembrane region" description="Helical" evidence="2">
    <location>
        <begin position="109"/>
        <end position="128"/>
    </location>
</feature>
<evidence type="ECO:0000313" key="4">
    <source>
        <dbReference type="Proteomes" id="UP001210770"/>
    </source>
</evidence>
<feature type="transmembrane region" description="Helical" evidence="2">
    <location>
        <begin position="9"/>
        <end position="30"/>
    </location>
</feature>
<feature type="transmembrane region" description="Helical" evidence="2">
    <location>
        <begin position="194"/>
        <end position="210"/>
    </location>
</feature>
<keyword evidence="2" id="KW-0812">Transmembrane</keyword>
<feature type="transmembrane region" description="Helical" evidence="2">
    <location>
        <begin position="83"/>
        <end position="102"/>
    </location>
</feature>
<protein>
    <submittedName>
        <fullName evidence="3">Uncharacterized protein</fullName>
    </submittedName>
</protein>
<accession>A0AAX3LU49</accession>
<dbReference type="EMBL" id="CP116423">
    <property type="protein sequence ID" value="WCE71620.1"/>
    <property type="molecule type" value="Genomic_DNA"/>
</dbReference>
<feature type="transmembrane region" description="Helical" evidence="2">
    <location>
        <begin position="36"/>
        <end position="53"/>
    </location>
</feature>
<reference evidence="3" key="1">
    <citation type="submission" date="2023-01" db="EMBL/GenBank/DDBJ databases">
        <title>Comparative genomic analysis of cold water coral derived Sulfitobacter faviae: insights into their metabolism and habitat adaptation.</title>
        <authorList>
            <person name="Guo Y."/>
            <person name="Lin S."/>
            <person name="Huang Z."/>
            <person name="Tang K."/>
            <person name="Wang X."/>
        </authorList>
    </citation>
    <scope>NUCLEOTIDE SEQUENCE</scope>
    <source>
        <strain evidence="3">SCSIO W_1865</strain>
    </source>
</reference>
<proteinExistence type="predicted"/>
<sequence length="393" mass="43324">MASNGLNRWLTAVIAGIALNAGLINLSYFIGIGNTLPLQLFLGLASFFLLFRIKAVSIEVVCLSATALLLIALFNFSNPTSLITNPCIPLFVLMTALAGTQFQTRNQQTLARVAIVLLALQLVFHVFFNSTFSPIDSLTGRSKGYGSGTTYALLAATMLIYLTSMLTQRRLRLFAFCALAAVPLWTIFLTQSRGVFLSLMIILVVKNLFRMRSFFKLLASASVAVLIIALNPNLLDNVPLFDRLQVDSSWDLEAFSSGRLQTQIVIMNWISSEPSLLSLFLGAEGLNGVKTLTNQGLEFPHFDLLYLAYDTGFVGVSLYLFLMALLLGRTRFDSYILLFFLSALHTNMVLSPVFLIVSIVLHHVNRQTPQSTGPTIERIQKSRAGHSSSFETS</sequence>
<keyword evidence="2" id="KW-0472">Membrane</keyword>
<evidence type="ECO:0000256" key="2">
    <source>
        <dbReference type="SAM" id="Phobius"/>
    </source>
</evidence>
<dbReference type="Proteomes" id="UP001210770">
    <property type="component" value="Chromosome"/>
</dbReference>